<feature type="transmembrane region" description="Helical" evidence="2">
    <location>
        <begin position="55"/>
        <end position="73"/>
    </location>
</feature>
<reference evidence="4" key="1">
    <citation type="submission" date="2016-10" db="EMBL/GenBank/DDBJ databases">
        <authorList>
            <person name="Varghese N."/>
            <person name="Submissions S."/>
        </authorList>
    </citation>
    <scope>NUCLEOTIDE SEQUENCE [LARGE SCALE GENOMIC DNA]</scope>
    <source>
        <strain evidence="4">SP</strain>
    </source>
</reference>
<dbReference type="OrthoDB" id="2380672at2"/>
<dbReference type="Proteomes" id="UP000198935">
    <property type="component" value="Unassembled WGS sequence"/>
</dbReference>
<feature type="compositionally biased region" description="Polar residues" evidence="1">
    <location>
        <begin position="353"/>
        <end position="366"/>
    </location>
</feature>
<sequence length="530" mass="58260">MDEKRQFLQLVNEVKKSLMKHHFFRFVQYALFFTVAAIFIMTLLARLVIVPYLSVWLLVISGVVTAGVFLYWFRNRPTVGEAAGIFDEEVRENRVITAFSFLNDARELARIQRLETVTLMKKRKQQVISKQKYIFHWKELALSFLLVCGTVLSFFFPSSPMLAAEEIRTNKEIIDELKEAAEELEKQVEEVDNAELKEKLDELKEQLKQAETAEEALEELLLAEAQLEEMKLELAKQEEQLRQLAEQLNDTGLDGLSEALKELNEAALMEAMEELKEMELTAEQKQLLKEALEQLTGMDAGDPNEMTAEELEELIEQLAEQLAELLENGLDLEALAELQQQLQEAALTLNTSMANAGLPSNPSLSFSRPSTQPQTSPPGSGQGQAGEPNGEDSSQSQDGAGAGQGSGNSGNGQGNGSGGGGSGTGGQGSGSGGQGAGVGQGSRELVTVPDRLEGETNMEIDQGELGAGSGEKQQSETGPVLPGSVRPYQEVIGQYEAGYRESMNRLQLPRHLEGVVRDYFSELNLEQEQE</sequence>
<feature type="compositionally biased region" description="Gly residues" evidence="1">
    <location>
        <begin position="400"/>
        <end position="440"/>
    </location>
</feature>
<dbReference type="PANTHER" id="PTHR37612:SF20">
    <property type="entry name" value="PER-HEXAMER REPEAT PROTEIN 5-RELATED"/>
    <property type="match status" value="1"/>
</dbReference>
<evidence type="ECO:0000256" key="1">
    <source>
        <dbReference type="SAM" id="MobiDB-lite"/>
    </source>
</evidence>
<dbReference type="AlphaFoldDB" id="A0A1H3HF32"/>
<keyword evidence="2" id="KW-0812">Transmembrane</keyword>
<keyword evidence="2" id="KW-1133">Transmembrane helix</keyword>
<dbReference type="STRING" id="1503961.SAMN05421736_101471"/>
<keyword evidence="2" id="KW-0472">Membrane</keyword>
<dbReference type="InterPro" id="IPR052258">
    <property type="entry name" value="Diverse_Func_Domain-Protein"/>
</dbReference>
<evidence type="ECO:0000256" key="2">
    <source>
        <dbReference type="SAM" id="Phobius"/>
    </source>
</evidence>
<gene>
    <name evidence="3" type="ORF">SAMN05421736_101471</name>
</gene>
<protein>
    <submittedName>
        <fullName evidence="3">Uncharacterized protein</fullName>
    </submittedName>
</protein>
<organism evidence="3 4">
    <name type="scientific">Evansella caseinilytica</name>
    <dbReference type="NCBI Taxonomy" id="1503961"/>
    <lineage>
        <taxon>Bacteria</taxon>
        <taxon>Bacillati</taxon>
        <taxon>Bacillota</taxon>
        <taxon>Bacilli</taxon>
        <taxon>Bacillales</taxon>
        <taxon>Bacillaceae</taxon>
        <taxon>Evansella</taxon>
    </lineage>
</organism>
<feature type="region of interest" description="Disordered" evidence="1">
    <location>
        <begin position="353"/>
        <end position="485"/>
    </location>
</feature>
<dbReference type="PANTHER" id="PTHR37612">
    <property type="entry name" value="FIBROIN HEAVY CHAIN FIB-H LIKE PROTEIN"/>
    <property type="match status" value="1"/>
</dbReference>
<feature type="transmembrane region" description="Helical" evidence="2">
    <location>
        <begin position="140"/>
        <end position="158"/>
    </location>
</feature>
<name>A0A1H3HF32_9BACI</name>
<evidence type="ECO:0000313" key="3">
    <source>
        <dbReference type="EMBL" id="SDY13835.1"/>
    </source>
</evidence>
<dbReference type="EMBL" id="FNPI01000001">
    <property type="protein sequence ID" value="SDY13835.1"/>
    <property type="molecule type" value="Genomic_DNA"/>
</dbReference>
<evidence type="ECO:0000313" key="4">
    <source>
        <dbReference type="Proteomes" id="UP000198935"/>
    </source>
</evidence>
<keyword evidence="4" id="KW-1185">Reference proteome</keyword>
<proteinExistence type="predicted"/>
<feature type="compositionally biased region" description="Low complexity" evidence="1">
    <location>
        <begin position="367"/>
        <end position="379"/>
    </location>
</feature>
<accession>A0A1H3HF32</accession>
<feature type="transmembrane region" description="Helical" evidence="2">
    <location>
        <begin position="26"/>
        <end position="49"/>
    </location>
</feature>